<keyword evidence="3" id="KW-1185">Reference proteome</keyword>
<keyword evidence="1" id="KW-0812">Transmembrane</keyword>
<evidence type="ECO:0000313" key="2">
    <source>
        <dbReference type="EMBL" id="SLM86756.1"/>
    </source>
</evidence>
<reference evidence="3" key="1">
    <citation type="submission" date="2017-02" db="EMBL/GenBank/DDBJ databases">
        <authorList>
            <person name="Dridi B."/>
        </authorList>
    </citation>
    <scope>NUCLEOTIDE SEQUENCE [LARGE SCALE GENOMIC DNA]</scope>
    <source>
        <strain evidence="3">bH819</strain>
    </source>
</reference>
<feature type="transmembrane region" description="Helical" evidence="1">
    <location>
        <begin position="76"/>
        <end position="95"/>
    </location>
</feature>
<proteinExistence type="predicted"/>
<feature type="transmembrane region" description="Helical" evidence="1">
    <location>
        <begin position="137"/>
        <end position="158"/>
    </location>
</feature>
<gene>
    <name evidence="2" type="ORF">FM121_11715</name>
</gene>
<name>A0A1X6WT08_9ENTE</name>
<feature type="transmembrane region" description="Helical" evidence="1">
    <location>
        <begin position="44"/>
        <end position="64"/>
    </location>
</feature>
<dbReference type="OrthoDB" id="5465282at2"/>
<sequence>MINGIVLYSLSGVLLTVSLVKDKDKTKNALIKAWKMFINILPDMLAIMLLVGIVLTVLTPTMIAKIMGENSGVMGIVYATIIGSIAIVPSFIVFPLGKTLIDNGADYPQVAVLMSTLMAVGLTILPMEKKFFGNKFTYLRTISAVVMCLIFGLIIKVVM</sequence>
<keyword evidence="1" id="KW-0472">Membrane</keyword>
<evidence type="ECO:0008006" key="4">
    <source>
        <dbReference type="Google" id="ProtNLM"/>
    </source>
</evidence>
<dbReference type="EMBL" id="FWFD01000015">
    <property type="protein sequence ID" value="SLM86756.1"/>
    <property type="molecule type" value="Genomic_DNA"/>
</dbReference>
<protein>
    <recommendedName>
        <fullName evidence="4">Permease</fullName>
    </recommendedName>
</protein>
<dbReference type="RefSeq" id="WP_086952367.1">
    <property type="nucleotide sequence ID" value="NZ_FWFD01000015.1"/>
</dbReference>
<evidence type="ECO:0000313" key="3">
    <source>
        <dbReference type="Proteomes" id="UP000195918"/>
    </source>
</evidence>
<accession>A0A1X6WT08</accession>
<feature type="transmembrane region" description="Helical" evidence="1">
    <location>
        <begin position="107"/>
        <end position="125"/>
    </location>
</feature>
<evidence type="ECO:0000256" key="1">
    <source>
        <dbReference type="SAM" id="Phobius"/>
    </source>
</evidence>
<dbReference type="AlphaFoldDB" id="A0A1X6WT08"/>
<organism evidence="2 3">
    <name type="scientific">Vagococcus fluvialis bH819</name>
    <dbReference type="NCBI Taxonomy" id="1255619"/>
    <lineage>
        <taxon>Bacteria</taxon>
        <taxon>Bacillati</taxon>
        <taxon>Bacillota</taxon>
        <taxon>Bacilli</taxon>
        <taxon>Lactobacillales</taxon>
        <taxon>Enterococcaceae</taxon>
        <taxon>Vagococcus</taxon>
    </lineage>
</organism>
<dbReference type="Proteomes" id="UP000195918">
    <property type="component" value="Unassembled WGS sequence"/>
</dbReference>
<keyword evidence="1" id="KW-1133">Transmembrane helix</keyword>